<evidence type="ECO:0000313" key="3">
    <source>
        <dbReference type="EMBL" id="PIQ71841.1"/>
    </source>
</evidence>
<dbReference type="Proteomes" id="UP000229497">
    <property type="component" value="Unassembled WGS sequence"/>
</dbReference>
<dbReference type="EMBL" id="PCVK01000032">
    <property type="protein sequence ID" value="PIQ71841.1"/>
    <property type="molecule type" value="Genomic_DNA"/>
</dbReference>
<sequence length="280" mass="32642">MTKKEQNDIHPTIFEEKEIRRVWHEEQWFFVIEDIVQVLVESKNIKDYINKMRKRDPELNKGYGQIVHTLDIATKGGKQKMNCGSLQGIFRIIQSIPSPKAEPFKQWLARVGQERIEEIQDPERAIVRAKKIYEHKGYNADWIAKRMRGINIRNTLTEEWQERGAKEGFDFAILTNEIYRGTFKMDAKQIKEFKSLSNPDNPRDHMSELELILTMLGEATTTEITTTRDSKGLPELSQDAKEGGAVAGRTRRDIERKTGKSILLRDNFKNKKLLKDKIKK</sequence>
<protein>
    <submittedName>
        <fullName evidence="3">Phage antirepressor protein</fullName>
    </submittedName>
</protein>
<dbReference type="AlphaFoldDB" id="A0A2H0KKQ4"/>
<feature type="compositionally biased region" description="Basic and acidic residues" evidence="1">
    <location>
        <begin position="226"/>
        <end position="242"/>
    </location>
</feature>
<comment type="caution">
    <text evidence="3">The sequence shown here is derived from an EMBL/GenBank/DDBJ whole genome shotgun (WGS) entry which is preliminary data.</text>
</comment>
<dbReference type="Pfam" id="PF02498">
    <property type="entry name" value="Bro-N"/>
    <property type="match status" value="1"/>
</dbReference>
<dbReference type="PROSITE" id="PS51750">
    <property type="entry name" value="BRO_N"/>
    <property type="match status" value="1"/>
</dbReference>
<proteinExistence type="predicted"/>
<accession>A0A2H0KKQ4</accession>
<gene>
    <name evidence="3" type="ORF">COV87_01150</name>
</gene>
<reference evidence="3 4" key="1">
    <citation type="submission" date="2017-09" db="EMBL/GenBank/DDBJ databases">
        <title>Depth-based differentiation of microbial function through sediment-hosted aquifers and enrichment of novel symbionts in the deep terrestrial subsurface.</title>
        <authorList>
            <person name="Probst A.J."/>
            <person name="Ladd B."/>
            <person name="Jarett J.K."/>
            <person name="Geller-Mcgrath D.E."/>
            <person name="Sieber C.M."/>
            <person name="Emerson J.B."/>
            <person name="Anantharaman K."/>
            <person name="Thomas B.C."/>
            <person name="Malmstrom R."/>
            <person name="Stieglmeier M."/>
            <person name="Klingl A."/>
            <person name="Woyke T."/>
            <person name="Ryan C.M."/>
            <person name="Banfield J.F."/>
        </authorList>
    </citation>
    <scope>NUCLEOTIDE SEQUENCE [LARGE SCALE GENOMIC DNA]</scope>
    <source>
        <strain evidence="3">CG11_big_fil_rev_8_21_14_0_20_37_16</strain>
    </source>
</reference>
<name>A0A2H0KKQ4_9BACT</name>
<organism evidence="3 4">
    <name type="scientific">Candidatus Roizmanbacteria bacterium CG11_big_fil_rev_8_21_14_0_20_37_16</name>
    <dbReference type="NCBI Taxonomy" id="1974857"/>
    <lineage>
        <taxon>Bacteria</taxon>
        <taxon>Candidatus Roizmaniibacteriota</taxon>
    </lineage>
</organism>
<evidence type="ECO:0000256" key="1">
    <source>
        <dbReference type="SAM" id="MobiDB-lite"/>
    </source>
</evidence>
<dbReference type="InterPro" id="IPR003497">
    <property type="entry name" value="BRO_N_domain"/>
</dbReference>
<dbReference type="SMART" id="SM01040">
    <property type="entry name" value="Bro-N"/>
    <property type="match status" value="1"/>
</dbReference>
<evidence type="ECO:0000313" key="4">
    <source>
        <dbReference type="Proteomes" id="UP000229497"/>
    </source>
</evidence>
<feature type="region of interest" description="Disordered" evidence="1">
    <location>
        <begin position="224"/>
        <end position="252"/>
    </location>
</feature>
<evidence type="ECO:0000259" key="2">
    <source>
        <dbReference type="PROSITE" id="PS51750"/>
    </source>
</evidence>
<feature type="domain" description="Bro-N" evidence="2">
    <location>
        <begin position="6"/>
        <end position="123"/>
    </location>
</feature>